<reference evidence="3" key="1">
    <citation type="journal article" date="2011" name="Proc. Natl. Acad. Sci. U.S.A.">
        <title>Obligate biotrophy features unraveled by the genomic analysis of rust fungi.</title>
        <authorList>
            <person name="Duplessis S."/>
            <person name="Cuomo C.A."/>
            <person name="Lin Y.-C."/>
            <person name="Aerts A."/>
            <person name="Tisserant E."/>
            <person name="Veneault-Fourrey C."/>
            <person name="Joly D.L."/>
            <person name="Hacquard S."/>
            <person name="Amselem J."/>
            <person name="Cantarel B.L."/>
            <person name="Chiu R."/>
            <person name="Coutinho P.M."/>
            <person name="Feau N."/>
            <person name="Field M."/>
            <person name="Frey P."/>
            <person name="Gelhaye E."/>
            <person name="Goldberg J."/>
            <person name="Grabherr M.G."/>
            <person name="Kodira C.D."/>
            <person name="Kohler A."/>
            <person name="Kuees U."/>
            <person name="Lindquist E.A."/>
            <person name="Lucas S.M."/>
            <person name="Mago R."/>
            <person name="Mauceli E."/>
            <person name="Morin E."/>
            <person name="Murat C."/>
            <person name="Pangilinan J.L."/>
            <person name="Park R."/>
            <person name="Pearson M."/>
            <person name="Quesneville H."/>
            <person name="Rouhier N."/>
            <person name="Sakthikumar S."/>
            <person name="Salamov A.A."/>
            <person name="Schmutz J."/>
            <person name="Selles B."/>
            <person name="Shapiro H."/>
            <person name="Tanguay P."/>
            <person name="Tuskan G.A."/>
            <person name="Henrissat B."/>
            <person name="Van de Peer Y."/>
            <person name="Rouze P."/>
            <person name="Ellis J.G."/>
            <person name="Dodds P.N."/>
            <person name="Schein J.E."/>
            <person name="Zhong S."/>
            <person name="Hamelin R.C."/>
            <person name="Grigoriev I.V."/>
            <person name="Szabo L.J."/>
            <person name="Martin F."/>
        </authorList>
    </citation>
    <scope>NUCLEOTIDE SEQUENCE [LARGE SCALE GENOMIC DNA]</scope>
    <source>
        <strain evidence="3">CRL 75-36-700-3 / race SCCL</strain>
    </source>
</reference>
<dbReference type="RefSeq" id="XP_003889664.1">
    <property type="nucleotide sequence ID" value="XM_003889615.1"/>
</dbReference>
<dbReference type="VEuPathDB" id="FungiDB:PGTG_21695"/>
<evidence type="ECO:0000313" key="2">
    <source>
        <dbReference type="EMBL" id="EHS63519.1"/>
    </source>
</evidence>
<keyword evidence="3" id="KW-1185">Reference proteome</keyword>
<dbReference type="HOGENOM" id="CLU_2559394_0_0_1"/>
<dbReference type="AlphaFoldDB" id="H6QS46"/>
<dbReference type="Proteomes" id="UP000008783">
    <property type="component" value="Unassembled WGS sequence"/>
</dbReference>
<dbReference type="InParanoid" id="H6QS46"/>
<dbReference type="GeneID" id="13542875"/>
<organism evidence="2 3">
    <name type="scientific">Puccinia graminis f. sp. tritici (strain CRL 75-36-700-3 / race SCCL)</name>
    <name type="common">Black stem rust fungus</name>
    <dbReference type="NCBI Taxonomy" id="418459"/>
    <lineage>
        <taxon>Eukaryota</taxon>
        <taxon>Fungi</taxon>
        <taxon>Dikarya</taxon>
        <taxon>Basidiomycota</taxon>
        <taxon>Pucciniomycotina</taxon>
        <taxon>Pucciniomycetes</taxon>
        <taxon>Pucciniales</taxon>
        <taxon>Pucciniaceae</taxon>
        <taxon>Puccinia</taxon>
    </lineage>
</organism>
<gene>
    <name evidence="2" type="ORF">PGTG_21695</name>
</gene>
<evidence type="ECO:0000313" key="3">
    <source>
        <dbReference type="Proteomes" id="UP000008783"/>
    </source>
</evidence>
<feature type="region of interest" description="Disordered" evidence="1">
    <location>
        <begin position="36"/>
        <end position="68"/>
    </location>
</feature>
<evidence type="ECO:0000256" key="1">
    <source>
        <dbReference type="SAM" id="MobiDB-lite"/>
    </source>
</evidence>
<protein>
    <submittedName>
        <fullName evidence="2">Uncharacterized protein</fullName>
    </submittedName>
</protein>
<proteinExistence type="predicted"/>
<accession>H6QS46</accession>
<sequence>MTTPQVDIFHLTTLAWLQSQKQGRLDLSALYVTAGTGRHQGWNREPRLTQPTQYGPDEQANDVGQLSQPDIIVSLTSSQATV</sequence>
<dbReference type="KEGG" id="pgr:PGTG_21695"/>
<dbReference type="EMBL" id="DS178289">
    <property type="protein sequence ID" value="EHS63519.1"/>
    <property type="molecule type" value="Genomic_DNA"/>
</dbReference>
<name>H6QS46_PUCGT</name>